<reference evidence="2 3" key="1">
    <citation type="submission" date="2018-10" db="EMBL/GenBank/DDBJ databases">
        <title>Fifty Aureobasidium pullulans genomes reveal a recombining polyextremotolerant generalist.</title>
        <authorList>
            <person name="Gostincar C."/>
            <person name="Turk M."/>
            <person name="Zajc J."/>
            <person name="Gunde-Cimerman N."/>
        </authorList>
    </citation>
    <scope>NUCLEOTIDE SEQUENCE [LARGE SCALE GENOMIC DNA]</scope>
    <source>
        <strain evidence="2 3">EXF-11318</strain>
    </source>
</reference>
<proteinExistence type="predicted"/>
<dbReference type="AlphaFoldDB" id="A0A4V4I8J3"/>
<dbReference type="EMBL" id="QZAJ01001024">
    <property type="protein sequence ID" value="THW04064.1"/>
    <property type="molecule type" value="Genomic_DNA"/>
</dbReference>
<organism evidence="2 3">
    <name type="scientific">Aureobasidium pullulans</name>
    <name type="common">Black yeast</name>
    <name type="synonym">Pullularia pullulans</name>
    <dbReference type="NCBI Taxonomy" id="5580"/>
    <lineage>
        <taxon>Eukaryota</taxon>
        <taxon>Fungi</taxon>
        <taxon>Dikarya</taxon>
        <taxon>Ascomycota</taxon>
        <taxon>Pezizomycotina</taxon>
        <taxon>Dothideomycetes</taxon>
        <taxon>Dothideomycetidae</taxon>
        <taxon>Dothideales</taxon>
        <taxon>Saccotheciaceae</taxon>
        <taxon>Aureobasidium</taxon>
    </lineage>
</organism>
<accession>A0A4V4I8J3</accession>
<evidence type="ECO:0000256" key="1">
    <source>
        <dbReference type="SAM" id="MobiDB-lite"/>
    </source>
</evidence>
<gene>
    <name evidence="2" type="ORF">D6D24_10629</name>
</gene>
<protein>
    <submittedName>
        <fullName evidence="2">Uncharacterized protein</fullName>
    </submittedName>
</protein>
<comment type="caution">
    <text evidence="2">The sequence shown here is derived from an EMBL/GenBank/DDBJ whole genome shotgun (WGS) entry which is preliminary data.</text>
</comment>
<sequence length="148" mass="17258">MFRLLNAYSSQQTEDQRPQGPSEDDLRYMIHDLDLLQAACKLRLFEYTRIVMLRKIFRPSTPVPAEIVVEQLSAQQILNLRRILEHDNREASLLTDLRECNTRHSCQLAEVEKALKSAKEVADPGFWELINGSLAIRMHRLRRNIENS</sequence>
<feature type="region of interest" description="Disordered" evidence="1">
    <location>
        <begin position="1"/>
        <end position="23"/>
    </location>
</feature>
<evidence type="ECO:0000313" key="3">
    <source>
        <dbReference type="Proteomes" id="UP000308014"/>
    </source>
</evidence>
<dbReference type="Proteomes" id="UP000308014">
    <property type="component" value="Unassembled WGS sequence"/>
</dbReference>
<name>A0A4V4I8J3_AURPU</name>
<evidence type="ECO:0000313" key="2">
    <source>
        <dbReference type="EMBL" id="THW04064.1"/>
    </source>
</evidence>